<evidence type="ECO:0000256" key="1">
    <source>
        <dbReference type="SAM" id="SignalP"/>
    </source>
</evidence>
<evidence type="ECO:0000313" key="2">
    <source>
        <dbReference type="EMBL" id="SDI36379.1"/>
    </source>
</evidence>
<feature type="signal peptide" evidence="1">
    <location>
        <begin position="1"/>
        <end position="36"/>
    </location>
</feature>
<accession>A0A1G8JZ24</accession>
<dbReference type="Proteomes" id="UP000182130">
    <property type="component" value="Unassembled WGS sequence"/>
</dbReference>
<feature type="chain" id="PRO_5039276657" evidence="1">
    <location>
        <begin position="37"/>
        <end position="546"/>
    </location>
</feature>
<reference evidence="3" key="1">
    <citation type="submission" date="2016-10" db="EMBL/GenBank/DDBJ databases">
        <authorList>
            <person name="Varghese N."/>
            <person name="Submissions S."/>
        </authorList>
    </citation>
    <scope>NUCLEOTIDE SEQUENCE [LARGE SCALE GENOMIC DNA]</scope>
    <source>
        <strain evidence="3">CGMCC 1.10783</strain>
    </source>
</reference>
<dbReference type="AlphaFoldDB" id="A0A1G8JZ24"/>
<dbReference type="EMBL" id="FNEI01000002">
    <property type="protein sequence ID" value="SDI36379.1"/>
    <property type="molecule type" value="Genomic_DNA"/>
</dbReference>
<keyword evidence="1" id="KW-0732">Signal</keyword>
<dbReference type="PROSITE" id="PS51257">
    <property type="entry name" value="PROKAR_LIPOPROTEIN"/>
    <property type="match status" value="1"/>
</dbReference>
<keyword evidence="3" id="KW-1185">Reference proteome</keyword>
<proteinExistence type="predicted"/>
<name>A0A1G8JZ24_9MICC</name>
<organism evidence="2 3">
    <name type="scientific">Arthrobacter cupressi</name>
    <dbReference type="NCBI Taxonomy" id="1045773"/>
    <lineage>
        <taxon>Bacteria</taxon>
        <taxon>Bacillati</taxon>
        <taxon>Actinomycetota</taxon>
        <taxon>Actinomycetes</taxon>
        <taxon>Micrococcales</taxon>
        <taxon>Micrococcaceae</taxon>
        <taxon>Arthrobacter</taxon>
    </lineage>
</organism>
<evidence type="ECO:0000313" key="3">
    <source>
        <dbReference type="Proteomes" id="UP000182130"/>
    </source>
</evidence>
<dbReference type="STRING" id="1045773.SAMN05216555_10277"/>
<protein>
    <submittedName>
        <fullName evidence="2">Uncharacterized protein</fullName>
    </submittedName>
</protein>
<gene>
    <name evidence="2" type="ORF">SAMN05216555_10277</name>
</gene>
<sequence length="546" mass="59246">MRVGRRNSNRARSLTRLSLLTLTVLGLAACSAGPFAEGNDVSAIKEDLVKLQGANGLVRMPESAGQERGDLYTTALYSDDLGPSLLTAGDARKVVDDDLGKQDTADLLTLWSALKVLKATGGELPGILEKKLADAAIPPTQQDVGAEIAALWFWIDLGRMRDWSGGHRSAPEREVVSRLKSVDIASIKEKPYLLWRLFDSFAALKVQGPEELEAALKSVDIKKLPSDYESTLDFQAALETRIKFDRDLLVPNDAKGHIVRILESGQVDDDALIDSMLRSMELLDARAERQRIVKENVVSRLDEGNGLIRSSALDNGSVHGTYLAARLLDTEFPEVAGEQTRIQLVRAIEDPRADVITQLKALVALKRSGSDSWRNYSAVVQRGRVGVAGKVTQANLGEYLELIDVLAQLDPDVKLARLEPFGADPAAEEPLSKALLALTNSMYFSNSAEVRSMFPAVQAKLPELIRGPGSNGLNYFRALTAMTSASLSGLGSDDFDAAAEELRKLKGCKEFPSLYRLEPDPDSQCSLSLSAAMIAVPGAYNLGDNK</sequence>